<proteinExistence type="inferred from homology"/>
<evidence type="ECO:0000256" key="1">
    <source>
        <dbReference type="ARBA" id="ARBA00001784"/>
    </source>
</evidence>
<accession>A0A1S7FYH9</accession>
<evidence type="ECO:0000256" key="2">
    <source>
        <dbReference type="ARBA" id="ARBA00005170"/>
    </source>
</evidence>
<comment type="catalytic activity">
    <reaction evidence="1 9">
        <text>(2S)-2-acetolactate + H(+) = (R)-acetoin + CO2</text>
        <dbReference type="Rhea" id="RHEA:21580"/>
        <dbReference type="ChEBI" id="CHEBI:15378"/>
        <dbReference type="ChEBI" id="CHEBI:15686"/>
        <dbReference type="ChEBI" id="CHEBI:16526"/>
        <dbReference type="ChEBI" id="CHEBI:58476"/>
        <dbReference type="EC" id="4.1.1.5"/>
    </reaction>
</comment>
<keyword evidence="8 9" id="KW-0456">Lyase</keyword>
<dbReference type="CDD" id="cd17299">
    <property type="entry name" value="acetolactate_decarboxylase"/>
    <property type="match status" value="1"/>
</dbReference>
<evidence type="ECO:0000313" key="10">
    <source>
        <dbReference type="EMBL" id="AQY52486.1"/>
    </source>
</evidence>
<dbReference type="NCBIfam" id="TIGR01252">
    <property type="entry name" value="acetolac_decarb"/>
    <property type="match status" value="1"/>
</dbReference>
<dbReference type="PIRSF" id="PIRSF001332">
    <property type="entry name" value="Acetolac_decarb"/>
    <property type="match status" value="1"/>
</dbReference>
<organism evidence="10 11">
    <name type="scientific">Listeria weihenstephanensis</name>
    <dbReference type="NCBI Taxonomy" id="1006155"/>
    <lineage>
        <taxon>Bacteria</taxon>
        <taxon>Bacillati</taxon>
        <taxon>Bacillota</taxon>
        <taxon>Bacilli</taxon>
        <taxon>Bacillales</taxon>
        <taxon>Listeriaceae</taxon>
        <taxon>Listeria</taxon>
    </lineage>
</organism>
<evidence type="ECO:0000256" key="7">
    <source>
        <dbReference type="ARBA" id="ARBA00023061"/>
    </source>
</evidence>
<sequence>MAALVAGLYQGSTSFKELLTHGDFGIGTLNNLDGELIILDGSAYQIKEDGKVYHLKPKDTTPFASITFFSADHSFDVTKLTAKAKLEAQMESYMQSPNLFYAIRITGNFRIVHTRVVRKQTRPYPLLIEAVKTQPTFDLEYRTGTIVGFWSPSYIQGLVVPGYHLHFMDDLKQVGGHVFDYTLLEGVVEIAHQTEFELELPHTTEFLNSDLNNPEITDQIDSIENKKD</sequence>
<gene>
    <name evidence="10" type="ORF">UE46_06545</name>
</gene>
<keyword evidence="7 9" id="KW-0005">Acetoin biosynthesis</keyword>
<evidence type="ECO:0000256" key="9">
    <source>
        <dbReference type="PIRNR" id="PIRNR001332"/>
    </source>
</evidence>
<reference evidence="11" key="1">
    <citation type="submission" date="2015-03" db="EMBL/GenBank/DDBJ databases">
        <authorList>
            <person name="Ferrari E."/>
            <person name="Walter M.C."/>
            <person name="Huptas C."/>
            <person name="Scherer S."/>
            <person name="Mueller-Herbst S."/>
        </authorList>
    </citation>
    <scope>NUCLEOTIDE SEQUENCE [LARGE SCALE GENOMIC DNA]</scope>
    <source>
        <strain evidence="11">LWP01</strain>
    </source>
</reference>
<protein>
    <recommendedName>
        <fullName evidence="5 9">Alpha-acetolactate decarboxylase</fullName>
        <ecNumber evidence="4 9">4.1.1.5</ecNumber>
    </recommendedName>
</protein>
<dbReference type="PANTHER" id="PTHR35524:SF1">
    <property type="entry name" value="ALPHA-ACETOLACTATE DECARBOXYLASE"/>
    <property type="match status" value="1"/>
</dbReference>
<dbReference type="GO" id="GO:0047605">
    <property type="term" value="F:acetolactate decarboxylase activity"/>
    <property type="evidence" value="ECO:0007669"/>
    <property type="project" value="UniProtKB-UniRule"/>
</dbReference>
<dbReference type="GO" id="GO:0045151">
    <property type="term" value="P:acetoin biosynthetic process"/>
    <property type="evidence" value="ECO:0007669"/>
    <property type="project" value="UniProtKB-UniRule"/>
</dbReference>
<dbReference type="SUPFAM" id="SSF117856">
    <property type="entry name" value="AF0104/ALDC/Ptd012-like"/>
    <property type="match status" value="1"/>
</dbReference>
<dbReference type="Pfam" id="PF03306">
    <property type="entry name" value="AAL_decarboxy"/>
    <property type="match status" value="1"/>
</dbReference>
<evidence type="ECO:0000256" key="8">
    <source>
        <dbReference type="ARBA" id="ARBA00023239"/>
    </source>
</evidence>
<comment type="pathway">
    <text evidence="2 9">Polyol metabolism; (R,R)-butane-2,3-diol biosynthesis; (R,R)-butane-2,3-diol from pyruvate: step 2/3.</text>
</comment>
<dbReference type="PANTHER" id="PTHR35524">
    <property type="entry name" value="ALPHA-ACETOLACTATE DECARBOXYLASE"/>
    <property type="match status" value="1"/>
</dbReference>
<keyword evidence="6 9" id="KW-0210">Decarboxylase</keyword>
<name>A0A1S7FYH9_9LIST</name>
<dbReference type="EC" id="4.1.1.5" evidence="4 9"/>
<evidence type="ECO:0000256" key="4">
    <source>
        <dbReference type="ARBA" id="ARBA00013204"/>
    </source>
</evidence>
<dbReference type="EMBL" id="CP011102">
    <property type="protein sequence ID" value="AQY52486.1"/>
    <property type="molecule type" value="Genomic_DNA"/>
</dbReference>
<evidence type="ECO:0000256" key="5">
    <source>
        <dbReference type="ARBA" id="ARBA00020164"/>
    </source>
</evidence>
<dbReference type="UniPathway" id="UPA00626">
    <property type="reaction ID" value="UER00678"/>
</dbReference>
<dbReference type="Proteomes" id="UP000223060">
    <property type="component" value="Chromosome"/>
</dbReference>
<evidence type="ECO:0000313" key="11">
    <source>
        <dbReference type="Proteomes" id="UP000223060"/>
    </source>
</evidence>
<dbReference type="KEGG" id="lwi:UE46_06545"/>
<dbReference type="InterPro" id="IPR005128">
    <property type="entry name" value="Acetolactate_a_deCO2ase"/>
</dbReference>
<evidence type="ECO:0000256" key="6">
    <source>
        <dbReference type="ARBA" id="ARBA00022793"/>
    </source>
</evidence>
<dbReference type="Gene3D" id="3.30.1330.80">
    <property type="entry name" value="Hypothetical protein, similar to alpha- acetolactate decarboxylase, domain 2"/>
    <property type="match status" value="2"/>
</dbReference>
<dbReference type="AlphaFoldDB" id="A0A1S7FYH9"/>
<keyword evidence="11" id="KW-1185">Reference proteome</keyword>
<evidence type="ECO:0000256" key="3">
    <source>
        <dbReference type="ARBA" id="ARBA00007106"/>
    </source>
</evidence>
<comment type="similarity">
    <text evidence="3 9">Belongs to the alpha-acetolactate decarboxylase family.</text>
</comment>